<dbReference type="AlphaFoldDB" id="A0A1J4KFH1"/>
<dbReference type="PANTHER" id="PTHR21534">
    <property type="entry name" value="KATANIN-INTERACTING PROTEIN"/>
    <property type="match status" value="1"/>
</dbReference>
<protein>
    <recommendedName>
        <fullName evidence="2">KATNIP domain-containing protein</fullName>
    </recommendedName>
</protein>
<comment type="caution">
    <text evidence="3">The sequence shown here is derived from an EMBL/GenBank/DDBJ whole genome shotgun (WGS) entry which is preliminary data.</text>
</comment>
<organism evidence="3 4">
    <name type="scientific">Tritrichomonas foetus</name>
    <dbReference type="NCBI Taxonomy" id="1144522"/>
    <lineage>
        <taxon>Eukaryota</taxon>
        <taxon>Metamonada</taxon>
        <taxon>Parabasalia</taxon>
        <taxon>Tritrichomonadida</taxon>
        <taxon>Tritrichomonadidae</taxon>
        <taxon>Tritrichomonas</taxon>
    </lineage>
</organism>
<dbReference type="InterPro" id="IPR027859">
    <property type="entry name" value="KATNIP_dom"/>
</dbReference>
<keyword evidence="4" id="KW-1185">Reference proteome</keyword>
<evidence type="ECO:0000313" key="3">
    <source>
        <dbReference type="EMBL" id="OHT08516.1"/>
    </source>
</evidence>
<accession>A0A1J4KFH1</accession>
<dbReference type="Pfam" id="PF14652">
    <property type="entry name" value="DUF4457"/>
    <property type="match status" value="1"/>
</dbReference>
<dbReference type="GeneID" id="94837569"/>
<dbReference type="RefSeq" id="XP_068361652.1">
    <property type="nucleotide sequence ID" value="XM_068502865.1"/>
</dbReference>
<dbReference type="VEuPathDB" id="TrichDB:TRFO_22937"/>
<sequence length="527" mass="60165">MNMKSLPPLPDYVSPVARKNPKIAAIRKYRNSVGMGDIASLAHSKENFGLNGLRKEYPSNGNNLNGGVLGSSMNRQSMKLVRNTSCVTKTPKLNNHTQKLSRLRAASQTPKCLPMPEIDYSVTVHMKSTWGKSEFISCSEIDFLNRDRTPLSNVTISCLNRTDTPAHLSLLCNRTLVKNEEECWRHKWPPENETSLNFLKKYSKNLDNQNDNDTNDNNDDNNLDGYEGVTIDAKELVLKFDFRSEKLPEFVRIWNGKLDKESQLKDFEVWCNGHLLYQGVVPCEFGINAPIKIDPAMVHPELENKSISSVVDKILKTIDHDGIDEYGEMPLMSTKNVTIEIIENFKGEDRKIGLNCIQFFGENGKEISLSQIKNVALKRATCVNSAFNLLKDHRRTMDEEEMWVAKKEKPSRKNSSKNSPFNGENNSSNSEEKISLIFEFLNKKKIILIRFWNYNGQKIDIGTKKMAIYFGDHRVWVGPLRKAKGMTSRISEGVTDIWFADKHIFKDKDEIEFLTTTREPGEEQLIC</sequence>
<proteinExistence type="predicted"/>
<gene>
    <name evidence="3" type="ORF">TRFO_22937</name>
</gene>
<dbReference type="OrthoDB" id="304622at2759"/>
<dbReference type="PANTHER" id="PTHR21534:SF0">
    <property type="entry name" value="KATANIN-INTERACTING PROTEIN"/>
    <property type="match status" value="1"/>
</dbReference>
<dbReference type="EMBL" id="MLAK01000665">
    <property type="protein sequence ID" value="OHT08516.1"/>
    <property type="molecule type" value="Genomic_DNA"/>
</dbReference>
<evidence type="ECO:0000313" key="4">
    <source>
        <dbReference type="Proteomes" id="UP000179807"/>
    </source>
</evidence>
<feature type="domain" description="KATNIP" evidence="2">
    <location>
        <begin position="322"/>
        <end position="483"/>
    </location>
</feature>
<name>A0A1J4KFH1_9EUKA</name>
<feature type="compositionally biased region" description="Low complexity" evidence="1">
    <location>
        <begin position="416"/>
        <end position="429"/>
    </location>
</feature>
<evidence type="ECO:0000256" key="1">
    <source>
        <dbReference type="SAM" id="MobiDB-lite"/>
    </source>
</evidence>
<dbReference type="Proteomes" id="UP000179807">
    <property type="component" value="Unassembled WGS sequence"/>
</dbReference>
<reference evidence="3" key="1">
    <citation type="submission" date="2016-10" db="EMBL/GenBank/DDBJ databases">
        <authorList>
            <person name="Benchimol M."/>
            <person name="Almeida L.G."/>
            <person name="Vasconcelos A.T."/>
            <person name="Perreira-Neves A."/>
            <person name="Rosa I.A."/>
            <person name="Tasca T."/>
            <person name="Bogo M.R."/>
            <person name="de Souza W."/>
        </authorList>
    </citation>
    <scope>NUCLEOTIDE SEQUENCE [LARGE SCALE GENOMIC DNA]</scope>
    <source>
        <strain evidence="3">K</strain>
    </source>
</reference>
<feature type="region of interest" description="Disordered" evidence="1">
    <location>
        <begin position="400"/>
        <end position="429"/>
    </location>
</feature>
<evidence type="ECO:0000259" key="2">
    <source>
        <dbReference type="Pfam" id="PF14652"/>
    </source>
</evidence>
<dbReference type="InterPro" id="IPR026704">
    <property type="entry name" value="KATNIP"/>
</dbReference>